<feature type="binding site" description="covalent" evidence="8">
    <location>
        <position position="58"/>
    </location>
    <ligand>
        <name>heme c</name>
        <dbReference type="ChEBI" id="CHEBI:61717"/>
    </ligand>
</feature>
<comment type="caution">
    <text evidence="12">The sequence shown here is derived from an EMBL/GenBank/DDBJ whole genome shotgun (WGS) entry which is preliminary data.</text>
</comment>
<keyword evidence="4 8" id="KW-0479">Metal-binding</keyword>
<keyword evidence="10" id="KW-0732">Signal</keyword>
<evidence type="ECO:0000256" key="1">
    <source>
        <dbReference type="ARBA" id="ARBA00004370"/>
    </source>
</evidence>
<dbReference type="Gene3D" id="1.10.760.10">
    <property type="entry name" value="Cytochrome c-like domain"/>
    <property type="match status" value="1"/>
</dbReference>
<dbReference type="InterPro" id="IPR036909">
    <property type="entry name" value="Cyt_c-like_dom_sf"/>
</dbReference>
<dbReference type="GO" id="GO:0009055">
    <property type="term" value="F:electron transfer activity"/>
    <property type="evidence" value="ECO:0007669"/>
    <property type="project" value="InterPro"/>
</dbReference>
<dbReference type="RefSeq" id="WP_045830312.1">
    <property type="nucleotide sequence ID" value="NZ_JZRB01000030.1"/>
</dbReference>
<evidence type="ECO:0000256" key="2">
    <source>
        <dbReference type="ARBA" id="ARBA00022617"/>
    </source>
</evidence>
<evidence type="ECO:0000256" key="7">
    <source>
        <dbReference type="ARBA" id="ARBA00023136"/>
    </source>
</evidence>
<dbReference type="InterPro" id="IPR009056">
    <property type="entry name" value="Cyt_c-like_dom"/>
</dbReference>
<protein>
    <submittedName>
        <fullName evidence="12">Ubiquinol cytochrome C oxidoreductase</fullName>
    </submittedName>
</protein>
<evidence type="ECO:0000256" key="5">
    <source>
        <dbReference type="ARBA" id="ARBA00022989"/>
    </source>
</evidence>
<accession>A0A0F3KIW2</accession>
<evidence type="ECO:0000256" key="9">
    <source>
        <dbReference type="SAM" id="Phobius"/>
    </source>
</evidence>
<feature type="transmembrane region" description="Helical" evidence="9">
    <location>
        <begin position="221"/>
        <end position="239"/>
    </location>
</feature>
<feature type="binding site" description="covalent" evidence="8">
    <location>
        <position position="59"/>
    </location>
    <ligand>
        <name>heme c</name>
        <dbReference type="ChEBI" id="CHEBI:61717"/>
    </ligand>
</feature>
<dbReference type="PANTHER" id="PTHR10266:SF3">
    <property type="entry name" value="CYTOCHROME C1, HEME PROTEIN, MITOCHONDRIAL"/>
    <property type="match status" value="1"/>
</dbReference>
<comment type="subcellular location">
    <subcellularLocation>
        <location evidence="1">Membrane</location>
    </subcellularLocation>
</comment>
<comment type="cofactor">
    <cofactor evidence="8">
        <name>heme c</name>
        <dbReference type="ChEBI" id="CHEBI:61717"/>
    </cofactor>
    <text evidence="8">Binds 1 heme c group covalently per subunit.</text>
</comment>
<dbReference type="AlphaFoldDB" id="A0A0F3KIW2"/>
<evidence type="ECO:0000256" key="8">
    <source>
        <dbReference type="PIRSR" id="PIRSR602326-1"/>
    </source>
</evidence>
<dbReference type="PATRIC" id="fig|345309.4.peg.2500"/>
<dbReference type="EMBL" id="JZRB01000030">
    <property type="protein sequence ID" value="KJV30947.1"/>
    <property type="molecule type" value="Genomic_DNA"/>
</dbReference>
<evidence type="ECO:0000256" key="3">
    <source>
        <dbReference type="ARBA" id="ARBA00022692"/>
    </source>
</evidence>
<gene>
    <name evidence="12" type="ORF">VI08_14480</name>
</gene>
<feature type="domain" description="Cytochrome c" evidence="11">
    <location>
        <begin position="42"/>
        <end position="214"/>
    </location>
</feature>
<evidence type="ECO:0000259" key="11">
    <source>
        <dbReference type="PROSITE" id="PS51007"/>
    </source>
</evidence>
<dbReference type="GO" id="GO:0020037">
    <property type="term" value="F:heme binding"/>
    <property type="evidence" value="ECO:0007669"/>
    <property type="project" value="InterPro"/>
</dbReference>
<feature type="chain" id="PRO_5002462912" evidence="10">
    <location>
        <begin position="25"/>
        <end position="251"/>
    </location>
</feature>
<organism evidence="12 13">
    <name type="scientific">Luteibacter yeojuensis</name>
    <dbReference type="NCBI Taxonomy" id="345309"/>
    <lineage>
        <taxon>Bacteria</taxon>
        <taxon>Pseudomonadati</taxon>
        <taxon>Pseudomonadota</taxon>
        <taxon>Gammaproteobacteria</taxon>
        <taxon>Lysobacterales</taxon>
        <taxon>Rhodanobacteraceae</taxon>
        <taxon>Luteibacter</taxon>
    </lineage>
</organism>
<keyword evidence="6 8" id="KW-0408">Iron</keyword>
<keyword evidence="3 9" id="KW-0812">Transmembrane</keyword>
<dbReference type="GO" id="GO:0016020">
    <property type="term" value="C:membrane"/>
    <property type="evidence" value="ECO:0007669"/>
    <property type="project" value="UniProtKB-SubCell"/>
</dbReference>
<evidence type="ECO:0000256" key="4">
    <source>
        <dbReference type="ARBA" id="ARBA00022723"/>
    </source>
</evidence>
<evidence type="ECO:0000256" key="6">
    <source>
        <dbReference type="ARBA" id="ARBA00023004"/>
    </source>
</evidence>
<reference evidence="12 13" key="1">
    <citation type="submission" date="2015-03" db="EMBL/GenBank/DDBJ databases">
        <title>Draft genome sequence of Luteibacter yeojuensis strain SU11.</title>
        <authorList>
            <person name="Sulaiman J."/>
            <person name="Priya K."/>
            <person name="Chan K.-G."/>
        </authorList>
    </citation>
    <scope>NUCLEOTIDE SEQUENCE [LARGE SCALE GENOMIC DNA]</scope>
    <source>
        <strain evidence="12 13">SU11</strain>
    </source>
</reference>
<keyword evidence="13" id="KW-1185">Reference proteome</keyword>
<keyword evidence="5 9" id="KW-1133">Transmembrane helix</keyword>
<dbReference type="InterPro" id="IPR002326">
    <property type="entry name" value="Cyt_c1"/>
</dbReference>
<sequence length="251" mass="27734">MIKRYLSSLALALGLAVAAAPALAAEDGEDLPPSGANVYDQASLQRGARLFFNYCVGCHSLKYVRYSRLAADLGLSEDEVMKNLNFTGAKFGETVVSHMPAEDAKGWFGKEPPDLTLEARAKGSDFIYNYLNSFYLDPSRPVGWNNTVFPNASMPNPLWELQGLQVAVHPEGKAGADAPVEKLELHTKGSMSPEEFQAATRDLTAFLEYTAEPAALERQSIGVWVLLFLAGLTFLLYLLKHEYWKDVHEHH</sequence>
<keyword evidence="7 9" id="KW-0472">Membrane</keyword>
<evidence type="ECO:0000256" key="10">
    <source>
        <dbReference type="SAM" id="SignalP"/>
    </source>
</evidence>
<dbReference type="PRINTS" id="PR00603">
    <property type="entry name" value="CYTOCHROMEC1"/>
</dbReference>
<dbReference type="GO" id="GO:0046872">
    <property type="term" value="F:metal ion binding"/>
    <property type="evidence" value="ECO:0007669"/>
    <property type="project" value="UniProtKB-KW"/>
</dbReference>
<dbReference type="PANTHER" id="PTHR10266">
    <property type="entry name" value="CYTOCHROME C1"/>
    <property type="match status" value="1"/>
</dbReference>
<dbReference type="Proteomes" id="UP000033651">
    <property type="component" value="Unassembled WGS sequence"/>
</dbReference>
<proteinExistence type="predicted"/>
<feature type="signal peptide" evidence="10">
    <location>
        <begin position="1"/>
        <end position="24"/>
    </location>
</feature>
<evidence type="ECO:0000313" key="12">
    <source>
        <dbReference type="EMBL" id="KJV30947.1"/>
    </source>
</evidence>
<name>A0A0F3KIW2_9GAMM</name>
<dbReference type="Gene3D" id="1.20.5.100">
    <property type="entry name" value="Cytochrome c1, transmembrane anchor, C-terminal"/>
    <property type="match status" value="1"/>
</dbReference>
<dbReference type="Pfam" id="PF02167">
    <property type="entry name" value="Cytochrom_C1"/>
    <property type="match status" value="1"/>
</dbReference>
<feature type="binding site" description="covalent" evidence="8">
    <location>
        <position position="55"/>
    </location>
    <ligand>
        <name>heme c</name>
        <dbReference type="ChEBI" id="CHEBI:61717"/>
    </ligand>
</feature>
<dbReference type="SUPFAM" id="SSF46626">
    <property type="entry name" value="Cytochrome c"/>
    <property type="match status" value="1"/>
</dbReference>
<evidence type="ECO:0000313" key="13">
    <source>
        <dbReference type="Proteomes" id="UP000033651"/>
    </source>
</evidence>
<dbReference type="PROSITE" id="PS51007">
    <property type="entry name" value="CYTC"/>
    <property type="match status" value="1"/>
</dbReference>
<keyword evidence="2 8" id="KW-0349">Heme</keyword>